<dbReference type="Pfam" id="PF00403">
    <property type="entry name" value="HMA"/>
    <property type="match status" value="1"/>
</dbReference>
<dbReference type="Proteomes" id="UP000823736">
    <property type="component" value="Unassembled WGS sequence"/>
</dbReference>
<name>A0A8T4GYK5_9EURY</name>
<organism evidence="2 3">
    <name type="scientific">Halolamina salifodinae</name>
    <dbReference type="NCBI Taxonomy" id="1202767"/>
    <lineage>
        <taxon>Archaea</taxon>
        <taxon>Methanobacteriati</taxon>
        <taxon>Methanobacteriota</taxon>
        <taxon>Stenosarchaea group</taxon>
        <taxon>Halobacteria</taxon>
        <taxon>Halobacteriales</taxon>
        <taxon>Haloferacaceae</taxon>
    </lineage>
</organism>
<evidence type="ECO:0000313" key="2">
    <source>
        <dbReference type="EMBL" id="MBP1987332.1"/>
    </source>
</evidence>
<keyword evidence="3" id="KW-1185">Reference proteome</keyword>
<dbReference type="RefSeq" id="WP_209491588.1">
    <property type="nucleotide sequence ID" value="NZ_JAGGLC010000003.1"/>
</dbReference>
<dbReference type="PROSITE" id="PS50846">
    <property type="entry name" value="HMA_2"/>
    <property type="match status" value="1"/>
</dbReference>
<gene>
    <name evidence="2" type="ORF">J2753_001830</name>
</gene>
<dbReference type="OrthoDB" id="44171at2157"/>
<accession>A0A8T4GYK5</accession>
<dbReference type="EMBL" id="JAGGLC010000003">
    <property type="protein sequence ID" value="MBP1987332.1"/>
    <property type="molecule type" value="Genomic_DNA"/>
</dbReference>
<proteinExistence type="predicted"/>
<dbReference type="CDD" id="cd00371">
    <property type="entry name" value="HMA"/>
    <property type="match status" value="1"/>
</dbReference>
<comment type="caution">
    <text evidence="2">The sequence shown here is derived from an EMBL/GenBank/DDBJ whole genome shotgun (WGS) entry which is preliminary data.</text>
</comment>
<feature type="domain" description="HMA" evidence="1">
    <location>
        <begin position="1"/>
        <end position="64"/>
    </location>
</feature>
<evidence type="ECO:0000313" key="3">
    <source>
        <dbReference type="Proteomes" id="UP000823736"/>
    </source>
</evidence>
<dbReference type="InterPro" id="IPR036163">
    <property type="entry name" value="HMA_dom_sf"/>
</dbReference>
<dbReference type="GO" id="GO:0046872">
    <property type="term" value="F:metal ion binding"/>
    <property type="evidence" value="ECO:0007669"/>
    <property type="project" value="InterPro"/>
</dbReference>
<evidence type="ECO:0000259" key="1">
    <source>
        <dbReference type="PROSITE" id="PS50846"/>
    </source>
</evidence>
<dbReference type="Gene3D" id="3.30.70.100">
    <property type="match status" value="1"/>
</dbReference>
<dbReference type="SUPFAM" id="SSF55008">
    <property type="entry name" value="HMA, heavy metal-associated domain"/>
    <property type="match status" value="1"/>
</dbReference>
<dbReference type="AlphaFoldDB" id="A0A8T4GYK5"/>
<dbReference type="InterPro" id="IPR006121">
    <property type="entry name" value="HMA_dom"/>
</dbReference>
<sequence length="65" mass="6556">MAQDIAVEGMACGSCEEAVETAVAALEGTESVEADNTTDTVEIEGEVDSDSVADAIEDAGYTVLG</sequence>
<protein>
    <submittedName>
        <fullName evidence="2">Copper chaperone</fullName>
    </submittedName>
</protein>
<reference evidence="2" key="1">
    <citation type="submission" date="2021-03" db="EMBL/GenBank/DDBJ databases">
        <title>Genomic Encyclopedia of Type Strains, Phase IV (KMG-IV): sequencing the most valuable type-strain genomes for metagenomic binning, comparative biology and taxonomic classification.</title>
        <authorList>
            <person name="Goeker M."/>
        </authorList>
    </citation>
    <scope>NUCLEOTIDE SEQUENCE</scope>
    <source>
        <strain evidence="2">DSM 26232</strain>
    </source>
</reference>